<dbReference type="EMBL" id="SLVJ01000022">
    <property type="protein sequence ID" value="TCM63227.1"/>
    <property type="molecule type" value="Genomic_DNA"/>
</dbReference>
<evidence type="ECO:0000313" key="12">
    <source>
        <dbReference type="Proteomes" id="UP000294963"/>
    </source>
</evidence>
<keyword evidence="5 9" id="KW-0472">Membrane</keyword>
<dbReference type="PANTHER" id="PTHR38035">
    <property type="entry name" value="UPF0070 PROTEIN YFGM"/>
    <property type="match status" value="1"/>
</dbReference>
<sequence length="233" mass="25614">MSAMTEEEQLDRLKSSFKKYGSTALSGVLIALIGFFGWQYWQKNNLAASQNQTARVQQFMDQANAAGNNPNAYGTLAASADKIVQADPDSVQAVQSQMVMAKAAYDKGDYAAAERELQKVQNAKLKDAGLIAIVNMNLADAQLAQKKFDDALKTLALVTEPTFKATVEEARGDVFVAKKDIENAKKAYQSAWNTLVEQKEERQILQIKLESVGVLVDDPELERPIIQPPVDES</sequence>
<feature type="transmembrane region" description="Helical" evidence="9">
    <location>
        <begin position="20"/>
        <end position="41"/>
    </location>
</feature>
<reference evidence="11 12" key="1">
    <citation type="submission" date="2019-03" db="EMBL/GenBank/DDBJ databases">
        <title>Genomic analyses of the natural microbiome of Caenorhabditis elegans.</title>
        <authorList>
            <person name="Samuel B."/>
        </authorList>
    </citation>
    <scope>NUCLEOTIDE SEQUENCE [LARGE SCALE GENOMIC DNA]</scope>
    <source>
        <strain evidence="11 12">JUb89</strain>
    </source>
</reference>
<evidence type="ECO:0000256" key="3">
    <source>
        <dbReference type="ARBA" id="ARBA00022692"/>
    </source>
</evidence>
<keyword evidence="3 9" id="KW-0812">Transmembrane</keyword>
<protein>
    <recommendedName>
        <fullName evidence="8">Ancillary SecYEG translocon subunit</fullName>
    </recommendedName>
</protein>
<dbReference type="Gene3D" id="1.25.40.10">
    <property type="entry name" value="Tetratricopeptide repeat domain"/>
    <property type="match status" value="1"/>
</dbReference>
<evidence type="ECO:0000256" key="1">
    <source>
        <dbReference type="ARBA" id="ARBA00004401"/>
    </source>
</evidence>
<comment type="similarity">
    <text evidence="7">Belongs to the YfgM family.</text>
</comment>
<evidence type="ECO:0000256" key="8">
    <source>
        <dbReference type="ARBA" id="ARBA00024235"/>
    </source>
</evidence>
<comment type="subcellular location">
    <subcellularLocation>
        <location evidence="1">Cell membrane</location>
        <topology evidence="1">Single-pass type II membrane protein</topology>
    </subcellularLocation>
</comment>
<proteinExistence type="inferred from homology"/>
<dbReference type="PANTHER" id="PTHR38035:SF1">
    <property type="entry name" value="ANCILLARY SECYEG TRANSLOCON SUBUNIT"/>
    <property type="match status" value="1"/>
</dbReference>
<keyword evidence="6" id="KW-0143">Chaperone</keyword>
<dbReference type="Pfam" id="PF09976">
    <property type="entry name" value="TPR_21"/>
    <property type="match status" value="1"/>
</dbReference>
<dbReference type="PIRSF" id="PIRSF006170">
    <property type="entry name" value="YfgM"/>
    <property type="match status" value="1"/>
</dbReference>
<accession>A0A4R1XH05</accession>
<evidence type="ECO:0000256" key="6">
    <source>
        <dbReference type="ARBA" id="ARBA00023186"/>
    </source>
</evidence>
<dbReference type="SUPFAM" id="SSF48452">
    <property type="entry name" value="TPR-like"/>
    <property type="match status" value="1"/>
</dbReference>
<keyword evidence="12" id="KW-1185">Reference proteome</keyword>
<evidence type="ECO:0000313" key="11">
    <source>
        <dbReference type="EMBL" id="TCM63227.1"/>
    </source>
</evidence>
<evidence type="ECO:0000256" key="7">
    <source>
        <dbReference type="ARBA" id="ARBA00024197"/>
    </source>
</evidence>
<dbReference type="InterPro" id="IPR026039">
    <property type="entry name" value="YfgM"/>
</dbReference>
<dbReference type="InterPro" id="IPR011990">
    <property type="entry name" value="TPR-like_helical_dom_sf"/>
</dbReference>
<gene>
    <name evidence="11" type="ORF">EC844_12246</name>
</gene>
<organism evidence="11 12">
    <name type="scientific">Acinetobacter calcoaceticus</name>
    <dbReference type="NCBI Taxonomy" id="471"/>
    <lineage>
        <taxon>Bacteria</taxon>
        <taxon>Pseudomonadati</taxon>
        <taxon>Pseudomonadota</taxon>
        <taxon>Gammaproteobacteria</taxon>
        <taxon>Moraxellales</taxon>
        <taxon>Moraxellaceae</taxon>
        <taxon>Acinetobacter</taxon>
        <taxon>Acinetobacter calcoaceticus/baumannii complex</taxon>
    </lineage>
</organism>
<dbReference type="InterPro" id="IPR018704">
    <property type="entry name" value="SecYEG/CpoB_TPR"/>
</dbReference>
<dbReference type="Proteomes" id="UP000294963">
    <property type="component" value="Unassembled WGS sequence"/>
</dbReference>
<evidence type="ECO:0000259" key="10">
    <source>
        <dbReference type="Pfam" id="PF09976"/>
    </source>
</evidence>
<keyword evidence="4 9" id="KW-1133">Transmembrane helix</keyword>
<name>A0A4R1XH05_ACICA</name>
<comment type="caution">
    <text evidence="11">The sequence shown here is derived from an EMBL/GenBank/DDBJ whole genome shotgun (WGS) entry which is preliminary data.</text>
</comment>
<evidence type="ECO:0000256" key="4">
    <source>
        <dbReference type="ARBA" id="ARBA00022989"/>
    </source>
</evidence>
<evidence type="ECO:0000256" key="9">
    <source>
        <dbReference type="SAM" id="Phobius"/>
    </source>
</evidence>
<dbReference type="OrthoDB" id="9789675at2"/>
<evidence type="ECO:0000256" key="5">
    <source>
        <dbReference type="ARBA" id="ARBA00023136"/>
    </source>
</evidence>
<dbReference type="AlphaFoldDB" id="A0A4R1XH05"/>
<evidence type="ECO:0000256" key="2">
    <source>
        <dbReference type="ARBA" id="ARBA00022475"/>
    </source>
</evidence>
<feature type="domain" description="Ancillary SecYEG translocon subunit/Cell division coordinator CpoB TPR" evidence="10">
    <location>
        <begin position="14"/>
        <end position="213"/>
    </location>
</feature>
<dbReference type="GO" id="GO:0005886">
    <property type="term" value="C:plasma membrane"/>
    <property type="evidence" value="ECO:0007669"/>
    <property type="project" value="UniProtKB-SubCell"/>
</dbReference>
<dbReference type="GO" id="GO:0044877">
    <property type="term" value="F:protein-containing complex binding"/>
    <property type="evidence" value="ECO:0007669"/>
    <property type="project" value="InterPro"/>
</dbReference>
<keyword evidence="2" id="KW-1003">Cell membrane</keyword>